<dbReference type="AlphaFoldDB" id="A0AB34JBY4"/>
<accession>A0AB34JBY4</accession>
<evidence type="ECO:0000313" key="1">
    <source>
        <dbReference type="EMBL" id="KAL1518410.1"/>
    </source>
</evidence>
<proteinExistence type="predicted"/>
<sequence>MMEWVSDASFAPTDATLLSPPRDWPRCFQTDQALRDFLGKGRLGAKRCRLVRAPPPQLAEQASRLALDERDSCANARIVRDELGWPVVGGVAVFEFAGGEHQFAATRRWWNCAPGDVWVDLTPHKPAAGEAIVLAETSPNLLAETSPQKSDARAQEIRAAALAQRAKAKAEAMEQPAREDARRNEARRKVMGEWKVHGVKKGRIRLGLSPSGRYALEAECWSPAFVDMETHDEFFEDLDPNDEHYADACQMRVKGTWELMQGFISFKVNSIETVGPASQYLPLKPEQVPNLTRGDLESDGWAMTVKFNGKLCRFEKG</sequence>
<gene>
    <name evidence="1" type="ORF">AB1Y20_002703</name>
</gene>
<dbReference type="Proteomes" id="UP001515480">
    <property type="component" value="Unassembled WGS sequence"/>
</dbReference>
<organism evidence="1 2">
    <name type="scientific">Prymnesium parvum</name>
    <name type="common">Toxic golden alga</name>
    <dbReference type="NCBI Taxonomy" id="97485"/>
    <lineage>
        <taxon>Eukaryota</taxon>
        <taxon>Haptista</taxon>
        <taxon>Haptophyta</taxon>
        <taxon>Prymnesiophyceae</taxon>
        <taxon>Prymnesiales</taxon>
        <taxon>Prymnesiaceae</taxon>
        <taxon>Prymnesium</taxon>
    </lineage>
</organism>
<reference evidence="1 2" key="1">
    <citation type="journal article" date="2024" name="Science">
        <title>Giant polyketide synthase enzymes in the biosynthesis of giant marine polyether toxins.</title>
        <authorList>
            <person name="Fallon T.R."/>
            <person name="Shende V.V."/>
            <person name="Wierzbicki I.H."/>
            <person name="Pendleton A.L."/>
            <person name="Watervoot N.F."/>
            <person name="Auber R.P."/>
            <person name="Gonzalez D.J."/>
            <person name="Wisecaver J.H."/>
            <person name="Moore B.S."/>
        </authorList>
    </citation>
    <scope>NUCLEOTIDE SEQUENCE [LARGE SCALE GENOMIC DNA]</scope>
    <source>
        <strain evidence="1 2">12B1</strain>
    </source>
</reference>
<keyword evidence="2" id="KW-1185">Reference proteome</keyword>
<dbReference type="EMBL" id="JBGBPQ010000010">
    <property type="protein sequence ID" value="KAL1518410.1"/>
    <property type="molecule type" value="Genomic_DNA"/>
</dbReference>
<protein>
    <submittedName>
        <fullName evidence="1">Uncharacterized protein</fullName>
    </submittedName>
</protein>
<evidence type="ECO:0000313" key="2">
    <source>
        <dbReference type="Proteomes" id="UP001515480"/>
    </source>
</evidence>
<comment type="caution">
    <text evidence="1">The sequence shown here is derived from an EMBL/GenBank/DDBJ whole genome shotgun (WGS) entry which is preliminary data.</text>
</comment>
<name>A0AB34JBY4_PRYPA</name>